<keyword evidence="3" id="KW-1185">Reference proteome</keyword>
<reference evidence="2" key="1">
    <citation type="submission" date="2018-11" db="EMBL/GenBank/DDBJ databases">
        <authorList>
            <consortium name="Pathogen Informatics"/>
        </authorList>
    </citation>
    <scope>NUCLEOTIDE SEQUENCE</scope>
</reference>
<dbReference type="EMBL" id="CAAALY010252799">
    <property type="protein sequence ID" value="VEL36640.1"/>
    <property type="molecule type" value="Genomic_DNA"/>
</dbReference>
<feature type="region of interest" description="Disordered" evidence="1">
    <location>
        <begin position="71"/>
        <end position="142"/>
    </location>
</feature>
<organism evidence="2 3">
    <name type="scientific">Protopolystoma xenopodis</name>
    <dbReference type="NCBI Taxonomy" id="117903"/>
    <lineage>
        <taxon>Eukaryota</taxon>
        <taxon>Metazoa</taxon>
        <taxon>Spiralia</taxon>
        <taxon>Lophotrochozoa</taxon>
        <taxon>Platyhelminthes</taxon>
        <taxon>Monogenea</taxon>
        <taxon>Polyopisthocotylea</taxon>
        <taxon>Polystomatidea</taxon>
        <taxon>Polystomatidae</taxon>
        <taxon>Protopolystoma</taxon>
    </lineage>
</organism>
<accession>A0A448XH30</accession>
<proteinExistence type="predicted"/>
<dbReference type="AlphaFoldDB" id="A0A448XH30"/>
<evidence type="ECO:0000256" key="1">
    <source>
        <dbReference type="SAM" id="MobiDB-lite"/>
    </source>
</evidence>
<sequence>MSSYLEELDRSIDWLANLPKSSVDHYFCSSPSGLCTNPTLDLLSTTSAALESMRLDSVRGTEKEEVTTIMHGGSNSQSSIDFTVSTTPSRQRLSNSKTETRSNESMSPLPEIRSIESNLPGLASPSVGSPSTTISSNGSNPTMTQASTILQLSSYLEELDRSINWLANLPESSVDHYFCSSPSGLCTNPTLDLLSTTSAALESMRLDSVRGTEKEEMTTIMHGGSNSQSPIDFTVSTTPSRQRLSNSKTETRSNESMSPLPEIRSIESNLPGLASPSVGSPSTTISSNDSNPTITQASTVGPELIPRLRPIPKTGQERKGRINAGEDTEHEQIRHPDDGESLRERYLRQLKRSRALLRSALYNKRDC</sequence>
<comment type="caution">
    <text evidence="2">The sequence shown here is derived from an EMBL/GenBank/DDBJ whole genome shotgun (WGS) entry which is preliminary data.</text>
</comment>
<name>A0A448XH30_9PLAT</name>
<evidence type="ECO:0000313" key="2">
    <source>
        <dbReference type="EMBL" id="VEL36640.1"/>
    </source>
</evidence>
<feature type="compositionally biased region" description="Polar residues" evidence="1">
    <location>
        <begin position="126"/>
        <end position="142"/>
    </location>
</feature>
<evidence type="ECO:0000313" key="3">
    <source>
        <dbReference type="Proteomes" id="UP000784294"/>
    </source>
</evidence>
<feature type="compositionally biased region" description="Polar residues" evidence="1">
    <location>
        <begin position="73"/>
        <end position="97"/>
    </location>
</feature>
<dbReference type="Proteomes" id="UP000784294">
    <property type="component" value="Unassembled WGS sequence"/>
</dbReference>
<feature type="compositionally biased region" description="Polar residues" evidence="1">
    <location>
        <begin position="277"/>
        <end position="299"/>
    </location>
</feature>
<feature type="compositionally biased region" description="Polar residues" evidence="1">
    <location>
        <begin position="224"/>
        <end position="248"/>
    </location>
</feature>
<protein>
    <submittedName>
        <fullName evidence="2">Uncharacterized protein</fullName>
    </submittedName>
</protein>
<gene>
    <name evidence="2" type="ORF">PXEA_LOCUS30080</name>
</gene>
<feature type="region of interest" description="Disordered" evidence="1">
    <location>
        <begin position="221"/>
        <end position="339"/>
    </location>
</feature>
<feature type="compositionally biased region" description="Basic and acidic residues" evidence="1">
    <location>
        <begin position="330"/>
        <end position="339"/>
    </location>
</feature>